<reference evidence="1 2" key="1">
    <citation type="submission" date="2019-12" db="EMBL/GenBank/DDBJ databases">
        <authorList>
            <person name="Sun J.-Q."/>
        </authorList>
    </citation>
    <scope>NUCLEOTIDE SEQUENCE [LARGE SCALE GENOMIC DNA]</scope>
    <source>
        <strain evidence="1 2">JCM 17928</strain>
    </source>
</reference>
<organism evidence="1 2">
    <name type="scientific">Flavobacterium rakeshii</name>
    <dbReference type="NCBI Taxonomy" id="1038845"/>
    <lineage>
        <taxon>Bacteria</taxon>
        <taxon>Pseudomonadati</taxon>
        <taxon>Bacteroidota</taxon>
        <taxon>Flavobacteriia</taxon>
        <taxon>Flavobacteriales</taxon>
        <taxon>Flavobacteriaceae</taxon>
        <taxon>Flavobacterium</taxon>
    </lineage>
</organism>
<keyword evidence="2" id="KW-1185">Reference proteome</keyword>
<dbReference type="AlphaFoldDB" id="A0A6N8HFD3"/>
<gene>
    <name evidence="1" type="ORF">GN157_11975</name>
</gene>
<evidence type="ECO:0000313" key="1">
    <source>
        <dbReference type="EMBL" id="MUV04427.1"/>
    </source>
</evidence>
<dbReference type="EMBL" id="WOWP01000045">
    <property type="protein sequence ID" value="MUV04427.1"/>
    <property type="molecule type" value="Genomic_DNA"/>
</dbReference>
<dbReference type="RefSeq" id="WP_157483626.1">
    <property type="nucleotide sequence ID" value="NZ_WOWP01000045.1"/>
</dbReference>
<proteinExistence type="predicted"/>
<comment type="caution">
    <text evidence="1">The sequence shown here is derived from an EMBL/GenBank/DDBJ whole genome shotgun (WGS) entry which is preliminary data.</text>
</comment>
<accession>A0A6N8HFD3</accession>
<sequence length="201" mass="22542">MATINSLGDVQRCIKKWQSILTNETEVMNCFNQGNSINYVNKYDFAQLGNTNLHVYPGVDTDGKFYMFLLPAALDVPNVSSIQFSAFTVCKVEPNLGDSNQIPTQEAILRIDTWKKDYGAWTKNQIQKKSVTGGIFEAFHMPASYMIQSDKYITYLGLQTDASAATGLTADLITTDIKYANVYYDTVMPVPPFDKINFNLL</sequence>
<evidence type="ECO:0000313" key="2">
    <source>
        <dbReference type="Proteomes" id="UP000433945"/>
    </source>
</evidence>
<dbReference type="Proteomes" id="UP000433945">
    <property type="component" value="Unassembled WGS sequence"/>
</dbReference>
<name>A0A6N8HFD3_9FLAO</name>
<dbReference type="OrthoDB" id="1446045at2"/>
<protein>
    <submittedName>
        <fullName evidence="1">Uncharacterized protein</fullName>
    </submittedName>
</protein>